<feature type="transmembrane region" description="Helical" evidence="7">
    <location>
        <begin position="329"/>
        <end position="350"/>
    </location>
</feature>
<proteinExistence type="inferred from homology"/>
<dbReference type="GO" id="GO:0098552">
    <property type="term" value="C:side of membrane"/>
    <property type="evidence" value="ECO:0007669"/>
    <property type="project" value="UniProtKB-KW"/>
</dbReference>
<feature type="transmembrane region" description="Helical" evidence="7">
    <location>
        <begin position="407"/>
        <end position="430"/>
    </location>
</feature>
<keyword evidence="7" id="KW-1133">Transmembrane helix</keyword>
<dbReference type="PANTHER" id="PTHR31673">
    <property type="entry name" value="PROTEIN COBRA"/>
    <property type="match status" value="1"/>
</dbReference>
<evidence type="ECO:0000256" key="1">
    <source>
        <dbReference type="ARBA" id="ARBA00004609"/>
    </source>
</evidence>
<dbReference type="GO" id="GO:0052324">
    <property type="term" value="P:plant-type cell wall cellulose biosynthetic process"/>
    <property type="evidence" value="ECO:0007669"/>
    <property type="project" value="TreeGrafter"/>
</dbReference>
<keyword evidence="4" id="KW-0732">Signal</keyword>
<accession>A0AAN9T1J0</accession>
<dbReference type="GO" id="GO:0005886">
    <property type="term" value="C:plasma membrane"/>
    <property type="evidence" value="ECO:0007669"/>
    <property type="project" value="UniProtKB-SubCell"/>
</dbReference>
<keyword evidence="10" id="KW-1185">Reference proteome</keyword>
<feature type="domain" description="COBRA C-terminal" evidence="8">
    <location>
        <begin position="239"/>
        <end position="318"/>
    </location>
</feature>
<dbReference type="GO" id="GO:0010215">
    <property type="term" value="P:cellulose microfibril organization"/>
    <property type="evidence" value="ECO:0007669"/>
    <property type="project" value="InterPro"/>
</dbReference>
<dbReference type="AlphaFoldDB" id="A0AAN9T1J0"/>
<dbReference type="Pfam" id="PF25079">
    <property type="entry name" value="COB_C"/>
    <property type="match status" value="2"/>
</dbReference>
<feature type="domain" description="COBRA C-terminal" evidence="8">
    <location>
        <begin position="162"/>
        <end position="238"/>
    </location>
</feature>
<gene>
    <name evidence="9" type="ORF">VNO78_03474</name>
</gene>
<dbReference type="PANTHER" id="PTHR31673:SF30">
    <property type="entry name" value="COBRA-LIKE PROTEIN 6"/>
    <property type="match status" value="1"/>
</dbReference>
<name>A0AAN9T1J0_PSOTE</name>
<keyword evidence="3" id="KW-0336">GPI-anchor</keyword>
<sequence>MEEPGWRLGWVWKGDEVIWAMLGVEAMEQGNCTRFKGQQKPYCCEKEPIIIDLMPRALYNMQSANCCTGGLLTSITQYQHHTNSKLSYFSSFQMTYIKPSLPHSGDAMPHNFTLGILGYSCGTPFQVPPTKFTNDGHRWQQVLDTWNVTCIYSQFLASPTPKCCVSLSAFYNSTFVPCPTCSCNCQSLPGAYCVNSDKTSVLQLPHTNLEEPPSPVIKCSHHTCPIRVHWHVKQSYKEHCFNYQPLPIYGNFNDIGMFWGQPYYNDKLLAYGDNGNIQTKALLHKNRGEFTFKEGWAFPRKISFNGDECVMPSPNTYPRLPNSTHIATISLPIILFSMLLILSILFYRFWGLCVGWDGRKATRGGMKVALIDTSGGSRRSKIGQRVVAHIKRPKPMLWFSSALESRLPLLSSFLVFADYVVLGEPFFMGICFFSEASSCLHLFTLHNLPISYVCSVFGCMLHSSFSPNMFAMWRTGDLTQTQRQFKLLQN</sequence>
<evidence type="ECO:0000259" key="8">
    <source>
        <dbReference type="Pfam" id="PF25079"/>
    </source>
</evidence>
<comment type="similarity">
    <text evidence="2">Belongs to the COBRA family.</text>
</comment>
<dbReference type="EMBL" id="JAYMYS010000001">
    <property type="protein sequence ID" value="KAK7412028.1"/>
    <property type="molecule type" value="Genomic_DNA"/>
</dbReference>
<evidence type="ECO:0000256" key="5">
    <source>
        <dbReference type="ARBA" id="ARBA00023180"/>
    </source>
</evidence>
<evidence type="ECO:0000256" key="7">
    <source>
        <dbReference type="SAM" id="Phobius"/>
    </source>
</evidence>
<keyword evidence="5" id="KW-0325">Glycoprotein</keyword>
<dbReference type="InterPro" id="IPR056900">
    <property type="entry name" value="COB_C"/>
</dbReference>
<evidence type="ECO:0000313" key="10">
    <source>
        <dbReference type="Proteomes" id="UP001386955"/>
    </source>
</evidence>
<evidence type="ECO:0000256" key="2">
    <source>
        <dbReference type="ARBA" id="ARBA00005507"/>
    </source>
</evidence>
<organism evidence="9 10">
    <name type="scientific">Psophocarpus tetragonolobus</name>
    <name type="common">Winged bean</name>
    <name type="synonym">Dolichos tetragonolobus</name>
    <dbReference type="NCBI Taxonomy" id="3891"/>
    <lineage>
        <taxon>Eukaryota</taxon>
        <taxon>Viridiplantae</taxon>
        <taxon>Streptophyta</taxon>
        <taxon>Embryophyta</taxon>
        <taxon>Tracheophyta</taxon>
        <taxon>Spermatophyta</taxon>
        <taxon>Magnoliopsida</taxon>
        <taxon>eudicotyledons</taxon>
        <taxon>Gunneridae</taxon>
        <taxon>Pentapetalae</taxon>
        <taxon>rosids</taxon>
        <taxon>fabids</taxon>
        <taxon>Fabales</taxon>
        <taxon>Fabaceae</taxon>
        <taxon>Papilionoideae</taxon>
        <taxon>50 kb inversion clade</taxon>
        <taxon>NPAAA clade</taxon>
        <taxon>indigoferoid/millettioid clade</taxon>
        <taxon>Phaseoleae</taxon>
        <taxon>Psophocarpus</taxon>
    </lineage>
</organism>
<dbReference type="Pfam" id="PF04833">
    <property type="entry name" value="COBRA"/>
    <property type="match status" value="1"/>
</dbReference>
<feature type="transmembrane region" description="Helical" evidence="7">
    <location>
        <begin position="450"/>
        <end position="473"/>
    </location>
</feature>
<evidence type="ECO:0000256" key="3">
    <source>
        <dbReference type="ARBA" id="ARBA00022622"/>
    </source>
</evidence>
<comment type="subcellular location">
    <subcellularLocation>
        <location evidence="1">Cell membrane</location>
        <topology evidence="1">Lipid-anchor</topology>
        <topology evidence="1">GPI-anchor</topology>
    </subcellularLocation>
</comment>
<protein>
    <recommendedName>
        <fullName evidence="8">COBRA C-terminal domain-containing protein</fullName>
    </recommendedName>
</protein>
<evidence type="ECO:0000313" key="9">
    <source>
        <dbReference type="EMBL" id="KAK7412028.1"/>
    </source>
</evidence>
<dbReference type="Proteomes" id="UP001386955">
    <property type="component" value="Unassembled WGS sequence"/>
</dbReference>
<keyword evidence="6" id="KW-0449">Lipoprotein</keyword>
<reference evidence="9 10" key="1">
    <citation type="submission" date="2024-01" db="EMBL/GenBank/DDBJ databases">
        <title>The genomes of 5 underutilized Papilionoideae crops provide insights into root nodulation and disease resistanc.</title>
        <authorList>
            <person name="Jiang F."/>
        </authorList>
    </citation>
    <scope>NUCLEOTIDE SEQUENCE [LARGE SCALE GENOMIC DNA]</scope>
    <source>
        <strain evidence="9">DUOXIRENSHENG_FW03</strain>
        <tissue evidence="9">Leaves</tissue>
    </source>
</reference>
<evidence type="ECO:0000256" key="6">
    <source>
        <dbReference type="ARBA" id="ARBA00023288"/>
    </source>
</evidence>
<dbReference type="InterPro" id="IPR006918">
    <property type="entry name" value="COBRA_pln"/>
</dbReference>
<keyword evidence="7" id="KW-0472">Membrane</keyword>
<keyword evidence="7" id="KW-0812">Transmembrane</keyword>
<evidence type="ECO:0000256" key="4">
    <source>
        <dbReference type="ARBA" id="ARBA00022729"/>
    </source>
</evidence>
<comment type="caution">
    <text evidence="9">The sequence shown here is derived from an EMBL/GenBank/DDBJ whole genome shotgun (WGS) entry which is preliminary data.</text>
</comment>